<organism evidence="1">
    <name type="scientific">Myoviridae sp. ctwwN25</name>
    <dbReference type="NCBI Taxonomy" id="2825209"/>
    <lineage>
        <taxon>Viruses</taxon>
        <taxon>Duplodnaviria</taxon>
        <taxon>Heunggongvirae</taxon>
        <taxon>Uroviricota</taxon>
        <taxon>Caudoviricetes</taxon>
    </lineage>
</organism>
<sequence length="256" mass="28103">MELSPLNGTTQLTTQILELIHIQLRNLNQILTGSIGNDLNSLGLILEDTLLSTIAISLIQNGIKRQAGNTGNNLLIVGSSETESIGHLGSHSCPEVSIDLIGREEPEFIQSLIGLRRNLIHTASTRTRHLHQTLELGVALVDTTDDVGHRCIILALCQINRHIQLIQRNVRIRQATSIQRDLAADVVTEHGSENSINDLLELNGVDKLAFSVGGELQMLFHINADGLLLLFRLLGLIDLSISAITHNHFAPLQRFI</sequence>
<accession>A0A8S5PNG8</accession>
<evidence type="ECO:0000313" key="1">
    <source>
        <dbReference type="EMBL" id="DAE08646.1"/>
    </source>
</evidence>
<reference evidence="1" key="1">
    <citation type="journal article" date="2021" name="Proc. Natl. Acad. Sci. U.S.A.">
        <title>A Catalog of Tens of Thousands of Viruses from Human Metagenomes Reveals Hidden Associations with Chronic Diseases.</title>
        <authorList>
            <person name="Tisza M.J."/>
            <person name="Buck C.B."/>
        </authorList>
    </citation>
    <scope>NUCLEOTIDE SEQUENCE</scope>
    <source>
        <strain evidence="1">CtwwN25</strain>
    </source>
</reference>
<protein>
    <submittedName>
        <fullName evidence="1">Uncharacterized protein</fullName>
    </submittedName>
</protein>
<proteinExistence type="predicted"/>
<dbReference type="EMBL" id="BK015472">
    <property type="protein sequence ID" value="DAE08646.1"/>
    <property type="molecule type" value="Genomic_DNA"/>
</dbReference>
<name>A0A8S5PNG8_9CAUD</name>